<dbReference type="PANTHER" id="PTHR35861:SF1">
    <property type="entry name" value="PHAGE TAIL SHEATH PROTEIN"/>
    <property type="match status" value="1"/>
</dbReference>
<reference evidence="4 5" key="1">
    <citation type="submission" date="2024-09" db="EMBL/GenBank/DDBJ databases">
        <authorList>
            <person name="Sun Q."/>
            <person name="Mori K."/>
        </authorList>
    </citation>
    <scope>NUCLEOTIDE SEQUENCE [LARGE SCALE GENOMIC DNA]</scope>
    <source>
        <strain evidence="4 5">CICC 11035S</strain>
    </source>
</reference>
<dbReference type="InterPro" id="IPR035089">
    <property type="entry name" value="Phage_sheath_subtilisin"/>
</dbReference>
<organism evidence="4 5">
    <name type="scientific">Novosphingobium clariflavum</name>
    <dbReference type="NCBI Taxonomy" id="2029884"/>
    <lineage>
        <taxon>Bacteria</taxon>
        <taxon>Pseudomonadati</taxon>
        <taxon>Pseudomonadota</taxon>
        <taxon>Alphaproteobacteria</taxon>
        <taxon>Sphingomonadales</taxon>
        <taxon>Sphingomonadaceae</taxon>
        <taxon>Novosphingobium</taxon>
    </lineage>
</organism>
<keyword evidence="5" id="KW-1185">Reference proteome</keyword>
<comment type="caution">
    <text evidence="4">The sequence shown here is derived from an EMBL/GenBank/DDBJ whole genome shotgun (WGS) entry which is preliminary data.</text>
</comment>
<name>A0ABV6S633_9SPHN</name>
<dbReference type="PANTHER" id="PTHR35861">
    <property type="match status" value="1"/>
</dbReference>
<feature type="domain" description="Tail sheath protein subtilisin-like" evidence="2">
    <location>
        <begin position="111"/>
        <end position="268"/>
    </location>
</feature>
<proteinExistence type="inferred from homology"/>
<dbReference type="Pfam" id="PF04984">
    <property type="entry name" value="Phage_sheath_1"/>
    <property type="match status" value="1"/>
</dbReference>
<feature type="domain" description="Tail sheath protein Gp18-like" evidence="3">
    <location>
        <begin position="33"/>
        <end position="90"/>
    </location>
</feature>
<evidence type="ECO:0000313" key="4">
    <source>
        <dbReference type="EMBL" id="MFC0683558.1"/>
    </source>
</evidence>
<accession>A0ABV6S633</accession>
<gene>
    <name evidence="4" type="ORF">ACFFF8_03005</name>
</gene>
<protein>
    <submittedName>
        <fullName evidence="4">Phage tail sheath subtilisin-like domain-containing protein</fullName>
    </submittedName>
</protein>
<dbReference type="Proteomes" id="UP001589858">
    <property type="component" value="Unassembled WGS sequence"/>
</dbReference>
<sequence length="385" mass="40606">MTHGLTITESSDSTVSASPASMAVIGLIATSMAGAGDVAADIDAAFPLDTPVLVTSVDIAAGKAGSLGTLKKALEAIGDQSSPIVVVVRVEEGADQAETDANVIGTTTATGQKTGMQALLAAKALLGVAPRILGAPGLDTQAVTTELAIVARNLRGMAYARAIGDTVAAAVTYRDNFSARELMLFWPDTNDWTGDAVARVLGLRARIDEEIGWHKTISNVAMDGVLAITKDVHFDLLDSSTDAGVLNDAPVTTFVRTDGYRPWGNRTTAGDDQPDFAFESAVRTSFALQDLIATTIQPFVDKPMTVGMIKNLLEKMNAAGRALVSAGKVVGCKFLFDRSKNTSAMLAAGRPNFTFRYTPCAPMENPTIDLQITDYYYSDFADQLV</sequence>
<dbReference type="RefSeq" id="WP_267221676.1">
    <property type="nucleotide sequence ID" value="NZ_JAPCWC010000011.1"/>
</dbReference>
<comment type="similarity">
    <text evidence="1">Belongs to the myoviridae tail sheath protein family.</text>
</comment>
<dbReference type="InterPro" id="IPR052042">
    <property type="entry name" value="Tail_sheath_structural"/>
</dbReference>
<dbReference type="EMBL" id="JBHLTM010000014">
    <property type="protein sequence ID" value="MFC0683558.1"/>
    <property type="molecule type" value="Genomic_DNA"/>
</dbReference>
<dbReference type="InterPro" id="IPR054564">
    <property type="entry name" value="Gp18_domIII_N"/>
</dbReference>
<evidence type="ECO:0000313" key="5">
    <source>
        <dbReference type="Proteomes" id="UP001589858"/>
    </source>
</evidence>
<evidence type="ECO:0000256" key="1">
    <source>
        <dbReference type="ARBA" id="ARBA00008005"/>
    </source>
</evidence>
<evidence type="ECO:0000259" key="2">
    <source>
        <dbReference type="Pfam" id="PF04984"/>
    </source>
</evidence>
<evidence type="ECO:0000259" key="3">
    <source>
        <dbReference type="Pfam" id="PF22671"/>
    </source>
</evidence>
<dbReference type="Pfam" id="PF22671">
    <property type="entry name" value="Gp18_domIII_N"/>
    <property type="match status" value="1"/>
</dbReference>